<dbReference type="GO" id="GO:0007034">
    <property type="term" value="P:vacuolar transport"/>
    <property type="evidence" value="ECO:0007669"/>
    <property type="project" value="UniProtKB-ARBA"/>
</dbReference>
<feature type="domain" description="VHS" evidence="2">
    <location>
        <begin position="35"/>
        <end position="149"/>
    </location>
</feature>
<dbReference type="InterPro" id="IPR008942">
    <property type="entry name" value="ENTH_VHS"/>
</dbReference>
<dbReference type="SUPFAM" id="SSF48464">
    <property type="entry name" value="ENTH/VHS domain"/>
    <property type="match status" value="1"/>
</dbReference>
<dbReference type="KEGG" id="asau:88175675"/>
<evidence type="ECO:0000259" key="2">
    <source>
        <dbReference type="PROSITE" id="PS50179"/>
    </source>
</evidence>
<feature type="compositionally biased region" description="Polar residues" evidence="1">
    <location>
        <begin position="201"/>
        <end position="217"/>
    </location>
</feature>
<dbReference type="Gene3D" id="1.25.40.90">
    <property type="match status" value="1"/>
</dbReference>
<dbReference type="GeneID" id="88175675"/>
<keyword evidence="4" id="KW-1185">Reference proteome</keyword>
<dbReference type="PROSITE" id="PS50179">
    <property type="entry name" value="VHS"/>
    <property type="match status" value="1"/>
</dbReference>
<dbReference type="InterPro" id="IPR002014">
    <property type="entry name" value="VHS_dom"/>
</dbReference>
<accession>A0AAX4HFR7</accession>
<dbReference type="Proteomes" id="UP001338582">
    <property type="component" value="Chromosome 6"/>
</dbReference>
<dbReference type="AlphaFoldDB" id="A0AAX4HFR7"/>
<dbReference type="PANTHER" id="PTHR47789:SF1">
    <property type="entry name" value="LAS SEVENTEEN-BINDING PROTEIN 5"/>
    <property type="match status" value="1"/>
</dbReference>
<dbReference type="GO" id="GO:0043130">
    <property type="term" value="F:ubiquitin binding"/>
    <property type="evidence" value="ECO:0007669"/>
    <property type="project" value="InterPro"/>
</dbReference>
<dbReference type="PANTHER" id="PTHR47789">
    <property type="entry name" value="LAS SEVENTEEN-BINDING PROTEIN 5"/>
    <property type="match status" value="1"/>
</dbReference>
<feature type="compositionally biased region" description="Acidic residues" evidence="1">
    <location>
        <begin position="374"/>
        <end position="386"/>
    </location>
</feature>
<evidence type="ECO:0000313" key="4">
    <source>
        <dbReference type="Proteomes" id="UP001338582"/>
    </source>
</evidence>
<dbReference type="GO" id="GO:0035091">
    <property type="term" value="F:phosphatidylinositol binding"/>
    <property type="evidence" value="ECO:0007669"/>
    <property type="project" value="InterPro"/>
</dbReference>
<dbReference type="GO" id="GO:0006897">
    <property type="term" value="P:endocytosis"/>
    <property type="evidence" value="ECO:0007669"/>
    <property type="project" value="InterPro"/>
</dbReference>
<sequence length="430" mass="47844">MPIFGEKPFTSITVKVNQLCNKSDDFGSIELYLGDLLSLISLQSSGATEAARAIRKNIKYGNSQLVDRALTLLELLVLNGGIAIGKTFSTDDKLLHVLKVVLRGSPRTSNETGGDKNAMKKMRGIALGWKYELKDIDGLQGLATLYKAIPTTKPREETRLGPSKQRVFDDELSHEDIEVGLSSKYSGESEPRRPPPRPKTLSPSIKNVHSFNDSQPIRSHKKDKKKPKKKNYADTEFEIPQINYKVEAPKIRATIADCQTHATALKNSILSVPKESDASQDANVQKCFKKCRTTRRAILRYLQFVGAGNVADKSREVRELDEEFLGSLIAANEQLVNALTRYDEACGISRYGQSYDNEESSSDDSANYITSGESSEEEDDSADEILEPPLRISPSSLAENFEKTKFLEDKRPIDVDKSTEDDPFGDPFKN</sequence>
<dbReference type="SUPFAM" id="SSF89009">
    <property type="entry name" value="GAT-like domain"/>
    <property type="match status" value="1"/>
</dbReference>
<feature type="region of interest" description="Disordered" evidence="1">
    <location>
        <begin position="180"/>
        <end position="234"/>
    </location>
</feature>
<feature type="region of interest" description="Disordered" evidence="1">
    <location>
        <begin position="352"/>
        <end position="430"/>
    </location>
</feature>
<organism evidence="3 4">
    <name type="scientific">Australozyma saopauloensis</name>
    <dbReference type="NCBI Taxonomy" id="291208"/>
    <lineage>
        <taxon>Eukaryota</taxon>
        <taxon>Fungi</taxon>
        <taxon>Dikarya</taxon>
        <taxon>Ascomycota</taxon>
        <taxon>Saccharomycotina</taxon>
        <taxon>Pichiomycetes</taxon>
        <taxon>Metschnikowiaceae</taxon>
        <taxon>Australozyma</taxon>
    </lineage>
</organism>
<proteinExistence type="predicted"/>
<name>A0AAX4HFR7_9ASCO</name>
<feature type="compositionally biased region" description="Basic and acidic residues" evidence="1">
    <location>
        <begin position="400"/>
        <end position="420"/>
    </location>
</feature>
<feature type="compositionally biased region" description="Basic residues" evidence="1">
    <location>
        <begin position="218"/>
        <end position="230"/>
    </location>
</feature>
<dbReference type="InterPro" id="IPR044103">
    <property type="entry name" value="GAT_LSB5"/>
</dbReference>
<evidence type="ECO:0000313" key="3">
    <source>
        <dbReference type="EMBL" id="WPK27238.1"/>
    </source>
</evidence>
<dbReference type="Pfam" id="PF00790">
    <property type="entry name" value="VHS"/>
    <property type="match status" value="1"/>
</dbReference>
<dbReference type="GO" id="GO:0051666">
    <property type="term" value="P:actin cortical patch localization"/>
    <property type="evidence" value="ECO:0007669"/>
    <property type="project" value="TreeGrafter"/>
</dbReference>
<evidence type="ECO:0000256" key="1">
    <source>
        <dbReference type="SAM" id="MobiDB-lite"/>
    </source>
</evidence>
<dbReference type="GO" id="GO:0030479">
    <property type="term" value="C:actin cortical patch"/>
    <property type="evidence" value="ECO:0007669"/>
    <property type="project" value="TreeGrafter"/>
</dbReference>
<reference evidence="3 4" key="1">
    <citation type="submission" date="2023-10" db="EMBL/GenBank/DDBJ databases">
        <title>Draft Genome Sequence of Candida saopaulonensis from a very Premature Infant with Sepsis.</title>
        <authorList>
            <person name="Ning Y."/>
            <person name="Dai R."/>
            <person name="Xiao M."/>
            <person name="Xu Y."/>
            <person name="Yan Q."/>
            <person name="Zhang L."/>
        </authorList>
    </citation>
    <scope>NUCLEOTIDE SEQUENCE [LARGE SCALE GENOMIC DNA]</scope>
    <source>
        <strain evidence="3 4">19XY460</strain>
    </source>
</reference>
<dbReference type="GO" id="GO:0007015">
    <property type="term" value="P:actin filament organization"/>
    <property type="evidence" value="ECO:0007669"/>
    <property type="project" value="InterPro"/>
</dbReference>
<dbReference type="RefSeq" id="XP_062879616.1">
    <property type="nucleotide sequence ID" value="XM_063023546.1"/>
</dbReference>
<gene>
    <name evidence="3" type="ORF">PUMCH_004615</name>
</gene>
<dbReference type="EMBL" id="CP138899">
    <property type="protein sequence ID" value="WPK27238.1"/>
    <property type="molecule type" value="Genomic_DNA"/>
</dbReference>
<dbReference type="InterPro" id="IPR045007">
    <property type="entry name" value="LSB5"/>
</dbReference>
<protein>
    <recommendedName>
        <fullName evidence="2">VHS domain-containing protein</fullName>
    </recommendedName>
</protein>
<dbReference type="CDD" id="cd14232">
    <property type="entry name" value="GAT_LSB5"/>
    <property type="match status" value="1"/>
</dbReference>